<dbReference type="EMBL" id="CP003614">
    <property type="protein sequence ID" value="AFZ07463.1"/>
    <property type="molecule type" value="Genomic_DNA"/>
</dbReference>
<name>K9VH95_9CYAN</name>
<dbReference type="CDD" id="cd01945">
    <property type="entry name" value="ribokinase_group_B"/>
    <property type="match status" value="1"/>
</dbReference>
<dbReference type="Pfam" id="PF00294">
    <property type="entry name" value="PfkB"/>
    <property type="match status" value="1"/>
</dbReference>
<dbReference type="KEGG" id="oni:Osc7112_3069"/>
<gene>
    <name evidence="2" type="ORF">Osc7112_3069</name>
</gene>
<dbReference type="SUPFAM" id="SSF53613">
    <property type="entry name" value="Ribokinase-like"/>
    <property type="match status" value="1"/>
</dbReference>
<evidence type="ECO:0000259" key="1">
    <source>
        <dbReference type="Pfam" id="PF00294"/>
    </source>
</evidence>
<protein>
    <submittedName>
        <fullName evidence="2">PfkB domain protein</fullName>
    </submittedName>
</protein>
<keyword evidence="3" id="KW-1185">Reference proteome</keyword>
<dbReference type="InterPro" id="IPR011611">
    <property type="entry name" value="PfkB_dom"/>
</dbReference>
<sequence length="305" mass="32354">MGHGRDAHATYLRTDVRVDMKSGLFLGLATLDLVYLAVGPSGENQKVVASDFTIAAGGPAANAAVTFSYLGNAAVWAGVLGTHAIAQLIRADLAEYNVRIIDLEPGRSHSPPVSSIIVTEATGDRSVISLNATKSQVDSQTINPDILTSVSIVLLDGHQIAASQEIAQLAKSKNIPIVLDGGSWKPGLEEILPFVEWAVCSENFHPPNCDNSEQVFAYLTAAGISHIAITRGEKSILYLSNGTCGHIETPQIQATDTLGAGDIFHGAFCHYILQNNNFTDTLAAAAKIASHSCKNFGTRTWMNKG</sequence>
<evidence type="ECO:0000313" key="3">
    <source>
        <dbReference type="Proteomes" id="UP000010478"/>
    </source>
</evidence>
<proteinExistence type="predicted"/>
<dbReference type="STRING" id="179408.Osc7112_3069"/>
<reference evidence="2 3" key="1">
    <citation type="submission" date="2012-05" db="EMBL/GenBank/DDBJ databases">
        <title>Finished chromosome of genome of Oscillatoria sp. PCC 7112.</title>
        <authorList>
            <consortium name="US DOE Joint Genome Institute"/>
            <person name="Gugger M."/>
            <person name="Coursin T."/>
            <person name="Rippka R."/>
            <person name="Tandeau De Marsac N."/>
            <person name="Huntemann M."/>
            <person name="Wei C.-L."/>
            <person name="Han J."/>
            <person name="Detter J.C."/>
            <person name="Han C."/>
            <person name="Tapia R."/>
            <person name="Davenport K."/>
            <person name="Daligault H."/>
            <person name="Erkkila T."/>
            <person name="Gu W."/>
            <person name="Munk A.C.C."/>
            <person name="Teshima H."/>
            <person name="Xu Y."/>
            <person name="Chain P."/>
            <person name="Chen A."/>
            <person name="Krypides N."/>
            <person name="Mavromatis K."/>
            <person name="Markowitz V."/>
            <person name="Szeto E."/>
            <person name="Ivanova N."/>
            <person name="Mikhailova N."/>
            <person name="Ovchinnikova G."/>
            <person name="Pagani I."/>
            <person name="Pati A."/>
            <person name="Goodwin L."/>
            <person name="Peters L."/>
            <person name="Pitluck S."/>
            <person name="Woyke T."/>
            <person name="Kerfeld C."/>
        </authorList>
    </citation>
    <scope>NUCLEOTIDE SEQUENCE [LARGE SCALE GENOMIC DNA]</scope>
    <source>
        <strain evidence="2 3">PCC 7112</strain>
    </source>
</reference>
<organism evidence="2 3">
    <name type="scientific">Phormidium nigroviride PCC 7112</name>
    <dbReference type="NCBI Taxonomy" id="179408"/>
    <lineage>
        <taxon>Bacteria</taxon>
        <taxon>Bacillati</taxon>
        <taxon>Cyanobacteriota</taxon>
        <taxon>Cyanophyceae</taxon>
        <taxon>Oscillatoriophycideae</taxon>
        <taxon>Oscillatoriales</taxon>
        <taxon>Oscillatoriaceae</taxon>
        <taxon>Phormidium</taxon>
    </lineage>
</organism>
<feature type="domain" description="Carbohydrate kinase PfkB" evidence="1">
    <location>
        <begin position="25"/>
        <end position="300"/>
    </location>
</feature>
<dbReference type="InterPro" id="IPR029056">
    <property type="entry name" value="Ribokinase-like"/>
</dbReference>
<dbReference type="HOGENOM" id="CLU_027634_10_2_3"/>
<dbReference type="AlphaFoldDB" id="K9VH95"/>
<dbReference type="Proteomes" id="UP000010478">
    <property type="component" value="Chromosome"/>
</dbReference>
<dbReference type="InterPro" id="IPR052562">
    <property type="entry name" value="Ketohexokinase-related"/>
</dbReference>
<dbReference type="PANTHER" id="PTHR42774:SF3">
    <property type="entry name" value="KETOHEXOKINASE"/>
    <property type="match status" value="1"/>
</dbReference>
<evidence type="ECO:0000313" key="2">
    <source>
        <dbReference type="EMBL" id="AFZ07463.1"/>
    </source>
</evidence>
<dbReference type="Gene3D" id="3.40.1190.20">
    <property type="match status" value="1"/>
</dbReference>
<accession>K9VH95</accession>
<dbReference type="eggNOG" id="COG0524">
    <property type="taxonomic scope" value="Bacteria"/>
</dbReference>
<dbReference type="PANTHER" id="PTHR42774">
    <property type="entry name" value="PHOSPHOTRANSFERASE SYSTEM TRANSPORT PROTEIN"/>
    <property type="match status" value="1"/>
</dbReference>